<evidence type="ECO:0000313" key="3">
    <source>
        <dbReference type="Proteomes" id="UP000188912"/>
    </source>
</evidence>
<reference evidence="2 3" key="1">
    <citation type="journal article" date="2010" name="Science">
        <title>Genomic comparison of the ants Camponotus floridanus and Harpegnathos saltator.</title>
        <authorList>
            <person name="Bonasio R."/>
            <person name="Zhang G."/>
            <person name="Ye C."/>
            <person name="Mutti N.S."/>
            <person name="Fang X."/>
            <person name="Qin N."/>
            <person name="Donahue G."/>
            <person name="Yang P."/>
            <person name="Li Q."/>
            <person name="Li C."/>
            <person name="Zhang P."/>
            <person name="Huang Z."/>
            <person name="Berger S.L."/>
            <person name="Reinberg D."/>
            <person name="Wang J."/>
            <person name="Liebig J."/>
        </authorList>
    </citation>
    <scope>NUCLEOTIDE SEQUENCE [LARGE SCALE GENOMIC DNA]</scope>
    <source>
        <strain evidence="2 3">Hsal</strain>
    </source>
</reference>
<name>A0A1U9JT29_9HYPH</name>
<gene>
    <name evidence="2" type="ORF">BHV28_02930</name>
</gene>
<keyword evidence="3" id="KW-1185">Reference proteome</keyword>
<sequence length="480" mass="52532">MADFVGLLKKTIDAQKNATPELRARIYLRTRQTVEKKLFESKVAPEVAEMQRRIIEKAIREVEAFYLLAETQAKQQMLQMALADQGDAGGVAPPAQDVTAFLQAQEDNRMQAAIPAVPATGAPAGRVDKKAGLPPLAIEEKRLAVESPNGDFDLVSDIFGQAAKREQQRSGNKRLARAGAIIAVIAVISLVSVWFLTGFLQQVEETQPVALEDSRDIPLPPEGAVEVPEEKMTQRLLPDGREVDPGVADGADGPVASIDGNANQATAAAIVPVAEALFYEGRTETESETSQTGKVEWSILNSVSEEGEPDMAIRGEVQIPDRDMKLLITIRRNTDVSMPAAVLAELVFVVPDDFDGGAVDQIGQLMFKPAEQSRQQDLQGTVMPHRLNENFFLVTINAPRPMMEYNLNIMRQLQWLKLYVQYSSGRYGEFSLAKGEGGDAIFKQVIDSWRAKGYIYNARAPEAPVVANEVTEDGITEDGQ</sequence>
<organism evidence="2 3">
    <name type="scientific">Candidatus Tokpelaia hoelldobleri</name>
    <dbReference type="NCBI Taxonomy" id="1902579"/>
    <lineage>
        <taxon>Bacteria</taxon>
        <taxon>Pseudomonadati</taxon>
        <taxon>Pseudomonadota</taxon>
        <taxon>Alphaproteobacteria</taxon>
        <taxon>Hyphomicrobiales</taxon>
        <taxon>Candidatus Tokpelaia</taxon>
    </lineage>
</organism>
<keyword evidence="1" id="KW-0812">Transmembrane</keyword>
<dbReference type="Proteomes" id="UP000188912">
    <property type="component" value="Chromosome"/>
</dbReference>
<evidence type="ECO:0000256" key="1">
    <source>
        <dbReference type="SAM" id="Phobius"/>
    </source>
</evidence>
<dbReference type="STRING" id="1902579.BHV28_02930"/>
<evidence type="ECO:0000313" key="2">
    <source>
        <dbReference type="EMBL" id="AQS41015.1"/>
    </source>
</evidence>
<evidence type="ECO:0008006" key="4">
    <source>
        <dbReference type="Google" id="ProtNLM"/>
    </source>
</evidence>
<dbReference type="AlphaFoldDB" id="A0A1U9JT29"/>
<dbReference type="EMBL" id="CP017315">
    <property type="protein sequence ID" value="AQS41015.1"/>
    <property type="molecule type" value="Genomic_DNA"/>
</dbReference>
<reference evidence="2 3" key="2">
    <citation type="journal article" date="2016" name="Sci. Rep.">
        <title>The genome of Rhizobiales bacteria in predatory ants reveals urease gene functions but no genes for nitrogen fixation.</title>
        <authorList>
            <person name="Neuvonen M.M."/>
            <person name="Tamarit D."/>
            <person name="Naslund K."/>
            <person name="Liebig J."/>
            <person name="Feldhaar H."/>
            <person name="Moran N.A."/>
            <person name="Guy L."/>
            <person name="Andersson S.G."/>
        </authorList>
    </citation>
    <scope>NUCLEOTIDE SEQUENCE [LARGE SCALE GENOMIC DNA]</scope>
    <source>
        <strain evidence="2 3">Hsal</strain>
    </source>
</reference>
<feature type="transmembrane region" description="Helical" evidence="1">
    <location>
        <begin position="175"/>
        <end position="196"/>
    </location>
</feature>
<keyword evidence="1" id="KW-1133">Transmembrane helix</keyword>
<keyword evidence="1" id="KW-0472">Membrane</keyword>
<dbReference type="KEGG" id="thd:BHV28_02930"/>
<protein>
    <recommendedName>
        <fullName evidence="4">Transmembrane protein</fullName>
    </recommendedName>
</protein>
<proteinExistence type="predicted"/>
<accession>A0A1U9JT29</accession>